<keyword evidence="2 5" id="KW-0689">Ribosomal protein</keyword>
<dbReference type="InterPro" id="IPR003029">
    <property type="entry name" value="S1_domain"/>
</dbReference>
<evidence type="ECO:0000313" key="5">
    <source>
        <dbReference type="EMBL" id="HIT94751.1"/>
    </source>
</evidence>
<keyword evidence="3" id="KW-0687">Ribonucleoprotein</keyword>
<evidence type="ECO:0000256" key="2">
    <source>
        <dbReference type="ARBA" id="ARBA00022980"/>
    </source>
</evidence>
<evidence type="ECO:0000256" key="1">
    <source>
        <dbReference type="ARBA" id="ARBA00006767"/>
    </source>
</evidence>
<dbReference type="GO" id="GO:0003735">
    <property type="term" value="F:structural constituent of ribosome"/>
    <property type="evidence" value="ECO:0007669"/>
    <property type="project" value="TreeGrafter"/>
</dbReference>
<dbReference type="PANTHER" id="PTHR10724:SF7">
    <property type="entry name" value="SMALL RIBOSOMAL SUBUNIT PROTEIN BS1C"/>
    <property type="match status" value="1"/>
</dbReference>
<dbReference type="Gene3D" id="2.40.50.140">
    <property type="entry name" value="Nucleic acid-binding proteins"/>
    <property type="match status" value="2"/>
</dbReference>
<dbReference type="Pfam" id="PF00575">
    <property type="entry name" value="S1"/>
    <property type="match status" value="1"/>
</dbReference>
<dbReference type="InterPro" id="IPR012340">
    <property type="entry name" value="NA-bd_OB-fold"/>
</dbReference>
<reference evidence="5" key="2">
    <citation type="journal article" date="2021" name="PeerJ">
        <title>Extensive microbial diversity within the chicken gut microbiome revealed by metagenomics and culture.</title>
        <authorList>
            <person name="Gilroy R."/>
            <person name="Ravi A."/>
            <person name="Getino M."/>
            <person name="Pursley I."/>
            <person name="Horton D.L."/>
            <person name="Alikhan N.F."/>
            <person name="Baker D."/>
            <person name="Gharbi K."/>
            <person name="Hall N."/>
            <person name="Watson M."/>
            <person name="Adriaenssens E.M."/>
            <person name="Foster-Nyarko E."/>
            <person name="Jarju S."/>
            <person name="Secka A."/>
            <person name="Antonio M."/>
            <person name="Oren A."/>
            <person name="Chaudhuri R.R."/>
            <person name="La Ragione R."/>
            <person name="Hildebrand F."/>
            <person name="Pallen M.J."/>
        </authorList>
    </citation>
    <scope>NUCLEOTIDE SEQUENCE</scope>
    <source>
        <strain evidence="5">ChiBcec7-5410</strain>
    </source>
</reference>
<evidence type="ECO:0000313" key="6">
    <source>
        <dbReference type="Proteomes" id="UP000824160"/>
    </source>
</evidence>
<dbReference type="SUPFAM" id="SSF50249">
    <property type="entry name" value="Nucleic acid-binding proteins"/>
    <property type="match status" value="2"/>
</dbReference>
<evidence type="ECO:0000256" key="3">
    <source>
        <dbReference type="ARBA" id="ARBA00023274"/>
    </source>
</evidence>
<dbReference type="GO" id="GO:0003729">
    <property type="term" value="F:mRNA binding"/>
    <property type="evidence" value="ECO:0007669"/>
    <property type="project" value="TreeGrafter"/>
</dbReference>
<protein>
    <submittedName>
        <fullName evidence="5">30S ribosomal protein S1</fullName>
    </submittedName>
</protein>
<name>A0A9D1KSP0_9FIRM</name>
<organism evidence="5 6">
    <name type="scientific">Candidatus Faecivivens stercoripullorum</name>
    <dbReference type="NCBI Taxonomy" id="2840805"/>
    <lineage>
        <taxon>Bacteria</taxon>
        <taxon>Bacillati</taxon>
        <taxon>Bacillota</taxon>
        <taxon>Clostridia</taxon>
        <taxon>Eubacteriales</taxon>
        <taxon>Oscillospiraceae</taxon>
        <taxon>Oscillospiraceae incertae sedis</taxon>
        <taxon>Candidatus Faecivivens</taxon>
    </lineage>
</organism>
<sequence length="312" mass="34058">MDFLPEGRIYQTEENRASISSLAGLQQAMEDGRILEAKAYLCTGNHDLMVSLGSGTGIIPREEAAVGIREGTVRDIAIISRVGHPVGFVVESVGCENGRVRAVLSRRKAQQMCIEQYTGKLVPGDIIPARITRLESFGAFADIGCGLAALMPIDMMSVSRISHPSQRFYTGEDILAVVKTTENGRISLSHKELLGSWEENAGMFHPGETVKGVVRSVEEYGIFVELTPNLAGLAEKKPGIVPGMTVSVFIKNIIPERMKVKLIIIEGFQEEEIPAPAPYRIREGHLSDWVYSPACCGRKIETIFDQGSPVTT</sequence>
<gene>
    <name evidence="5" type="ORF">IAC43_06165</name>
</gene>
<dbReference type="Proteomes" id="UP000824160">
    <property type="component" value="Unassembled WGS sequence"/>
</dbReference>
<dbReference type="GO" id="GO:0005840">
    <property type="term" value="C:ribosome"/>
    <property type="evidence" value="ECO:0007669"/>
    <property type="project" value="UniProtKB-KW"/>
</dbReference>
<reference evidence="5" key="1">
    <citation type="submission" date="2020-10" db="EMBL/GenBank/DDBJ databases">
        <authorList>
            <person name="Gilroy R."/>
        </authorList>
    </citation>
    <scope>NUCLEOTIDE SEQUENCE</scope>
    <source>
        <strain evidence="5">ChiBcec7-5410</strain>
    </source>
</reference>
<proteinExistence type="inferred from homology"/>
<dbReference type="GO" id="GO:0006412">
    <property type="term" value="P:translation"/>
    <property type="evidence" value="ECO:0007669"/>
    <property type="project" value="TreeGrafter"/>
</dbReference>
<dbReference type="InterPro" id="IPR050437">
    <property type="entry name" value="Ribos_protein_bS1-like"/>
</dbReference>
<accession>A0A9D1KSP0</accession>
<feature type="domain" description="S1 motif" evidence="4">
    <location>
        <begin position="207"/>
        <end position="233"/>
    </location>
</feature>
<dbReference type="PROSITE" id="PS50126">
    <property type="entry name" value="S1"/>
    <property type="match status" value="2"/>
</dbReference>
<dbReference type="EMBL" id="DVLW01000170">
    <property type="protein sequence ID" value="HIT94751.1"/>
    <property type="molecule type" value="Genomic_DNA"/>
</dbReference>
<comment type="caution">
    <text evidence="5">The sequence shown here is derived from an EMBL/GenBank/DDBJ whole genome shotgun (WGS) entry which is preliminary data.</text>
</comment>
<feature type="domain" description="S1 motif" evidence="4">
    <location>
        <begin position="124"/>
        <end position="191"/>
    </location>
</feature>
<dbReference type="AlphaFoldDB" id="A0A9D1KSP0"/>
<evidence type="ECO:0000259" key="4">
    <source>
        <dbReference type="PROSITE" id="PS50126"/>
    </source>
</evidence>
<comment type="similarity">
    <text evidence="1">Belongs to the bacterial ribosomal protein bS1 family.</text>
</comment>
<dbReference type="PANTHER" id="PTHR10724">
    <property type="entry name" value="30S RIBOSOMAL PROTEIN S1"/>
    <property type="match status" value="1"/>
</dbReference>
<dbReference type="GO" id="GO:1990904">
    <property type="term" value="C:ribonucleoprotein complex"/>
    <property type="evidence" value="ECO:0007669"/>
    <property type="project" value="UniProtKB-KW"/>
</dbReference>
<dbReference type="SMART" id="SM00316">
    <property type="entry name" value="S1"/>
    <property type="match status" value="2"/>
</dbReference>